<dbReference type="AlphaFoldDB" id="A0A3L7E3S1"/>
<dbReference type="EMBL" id="QRAN01000001">
    <property type="protein sequence ID" value="RLQ23819.1"/>
    <property type="molecule type" value="Genomic_DNA"/>
</dbReference>
<evidence type="ECO:0000313" key="1">
    <source>
        <dbReference type="EMBL" id="RLQ23819.1"/>
    </source>
</evidence>
<keyword evidence="2" id="KW-1185">Reference proteome</keyword>
<evidence type="ECO:0000313" key="2">
    <source>
        <dbReference type="Proteomes" id="UP000265509"/>
    </source>
</evidence>
<dbReference type="InterPro" id="IPR016024">
    <property type="entry name" value="ARM-type_fold"/>
</dbReference>
<dbReference type="Proteomes" id="UP000265509">
    <property type="component" value="Unassembled WGS sequence"/>
</dbReference>
<name>A0A3L7E3S1_9GAMM</name>
<reference evidence="1 2" key="1">
    <citation type="submission" date="2018-07" db="EMBL/GenBank/DDBJ databases">
        <title>Halioglobus sp. genome submission.</title>
        <authorList>
            <person name="Ye M.-Q."/>
            <person name="Du Z.-J."/>
        </authorList>
    </citation>
    <scope>NUCLEOTIDE SEQUENCE [LARGE SCALE GENOMIC DNA]</scope>
    <source>
        <strain evidence="1 2">U0301</strain>
    </source>
</reference>
<dbReference type="RefSeq" id="WP_117952377.1">
    <property type="nucleotide sequence ID" value="NZ_QRAN01000001.1"/>
</dbReference>
<accession>A0A3L7E3S1</accession>
<protein>
    <submittedName>
        <fullName evidence="1">Uncharacterized protein</fullName>
    </submittedName>
</protein>
<proteinExistence type="predicted"/>
<organism evidence="1 2">
    <name type="scientific">Seongchinamella sediminis</name>
    <dbReference type="NCBI Taxonomy" id="2283635"/>
    <lineage>
        <taxon>Bacteria</taxon>
        <taxon>Pseudomonadati</taxon>
        <taxon>Pseudomonadota</taxon>
        <taxon>Gammaproteobacteria</taxon>
        <taxon>Cellvibrionales</taxon>
        <taxon>Halieaceae</taxon>
        <taxon>Seongchinamella</taxon>
    </lineage>
</organism>
<dbReference type="SUPFAM" id="SSF48371">
    <property type="entry name" value="ARM repeat"/>
    <property type="match status" value="1"/>
</dbReference>
<gene>
    <name evidence="1" type="ORF">DWB85_01305</name>
</gene>
<dbReference type="OrthoDB" id="7825127at2"/>
<comment type="caution">
    <text evidence="1">The sequence shown here is derived from an EMBL/GenBank/DDBJ whole genome shotgun (WGS) entry which is preliminary data.</text>
</comment>
<sequence>MSNQKTHKWIFPARFRSGAYGWKSSRLACQRLREAVSEIKKVAKKEPDIAAEGAVRLIEKLWPALEHVDSSSGALGSAVNKTLDDLIPLIVKAKADAKTRNKWLERLWQAMEDDGVDYLGLVGDRWGYLCGSVETANQWADELMPTLISCWTDPNPGNYFHGTTACLSCLLVAGRYQELLDLLALGRNPFWHYRRYGVEALLAMGKKSEALKYAEASRGLNQPDSAIDQTCEEILISSGLHNEAYRRYGLWAAQGNSYLARFRAVAKRYPMMAPEDILADLIKTTPGEEGKWFATAKELELYDLALELANQGPCDPKTLTRAARDYLNSGPAFALGSALAALRWLTEGWGYEVTCVDVIEAHDRAMDAANRLDKADDVAERIRQLVGANDNSGAQNAARQFVRNALQGRVRDYADDNSPVA</sequence>